<dbReference type="PANTHER" id="PTHR14534:SF3">
    <property type="entry name" value="GID COMPLEX SUBUNIT 4 HOMOLOG"/>
    <property type="match status" value="1"/>
</dbReference>
<comment type="caution">
    <text evidence="2">The sequence shown here is derived from an EMBL/GenBank/DDBJ whole genome shotgun (WGS) entry which is preliminary data.</text>
</comment>
<evidence type="ECO:0000313" key="2">
    <source>
        <dbReference type="EMBL" id="KAK0471481.1"/>
    </source>
</evidence>
<dbReference type="Proteomes" id="UP001175227">
    <property type="component" value="Unassembled WGS sequence"/>
</dbReference>
<gene>
    <name evidence="2" type="ORF">IW261DRAFT_1295933</name>
</gene>
<reference evidence="2" key="1">
    <citation type="submission" date="2023-06" db="EMBL/GenBank/DDBJ databases">
        <authorList>
            <consortium name="Lawrence Berkeley National Laboratory"/>
            <person name="Ahrendt S."/>
            <person name="Sahu N."/>
            <person name="Indic B."/>
            <person name="Wong-Bajracharya J."/>
            <person name="Merenyi Z."/>
            <person name="Ke H.-M."/>
            <person name="Monk M."/>
            <person name="Kocsube S."/>
            <person name="Drula E."/>
            <person name="Lipzen A."/>
            <person name="Balint B."/>
            <person name="Henrissat B."/>
            <person name="Andreopoulos B."/>
            <person name="Martin F.M."/>
            <person name="Harder C.B."/>
            <person name="Rigling D."/>
            <person name="Ford K.L."/>
            <person name="Foster G.D."/>
            <person name="Pangilinan J."/>
            <person name="Papanicolaou A."/>
            <person name="Barry K."/>
            <person name="LaButti K."/>
            <person name="Viragh M."/>
            <person name="Koriabine M."/>
            <person name="Yan M."/>
            <person name="Riley R."/>
            <person name="Champramary S."/>
            <person name="Plett K.L."/>
            <person name="Tsai I.J."/>
            <person name="Slot J."/>
            <person name="Sipos G."/>
            <person name="Plett J."/>
            <person name="Nagy L.G."/>
            <person name="Grigoriev I.V."/>
        </authorList>
    </citation>
    <scope>NUCLEOTIDE SEQUENCE</scope>
    <source>
        <strain evidence="2">ICMP 16352</strain>
    </source>
</reference>
<dbReference type="GO" id="GO:0043161">
    <property type="term" value="P:proteasome-mediated ubiquitin-dependent protein catabolic process"/>
    <property type="evidence" value="ECO:0007669"/>
    <property type="project" value="TreeGrafter"/>
</dbReference>
<dbReference type="Pfam" id="PF09783">
    <property type="entry name" value="Vac_ImportDeg"/>
    <property type="match status" value="1"/>
</dbReference>
<dbReference type="InterPro" id="IPR018618">
    <property type="entry name" value="GID4/10-like"/>
</dbReference>
<evidence type="ECO:0000313" key="3">
    <source>
        <dbReference type="Proteomes" id="UP001175227"/>
    </source>
</evidence>
<proteinExistence type="inferred from homology"/>
<dbReference type="GO" id="GO:0007039">
    <property type="term" value="P:protein catabolic process in the vacuole"/>
    <property type="evidence" value="ECO:0007669"/>
    <property type="project" value="TreeGrafter"/>
</dbReference>
<keyword evidence="3" id="KW-1185">Reference proteome</keyword>
<dbReference type="AlphaFoldDB" id="A0AA39NTC4"/>
<dbReference type="EMBL" id="JAUEPR010000050">
    <property type="protein sequence ID" value="KAK0471481.1"/>
    <property type="molecule type" value="Genomic_DNA"/>
</dbReference>
<dbReference type="GO" id="GO:0006623">
    <property type="term" value="P:protein targeting to vacuole"/>
    <property type="evidence" value="ECO:0007669"/>
    <property type="project" value="TreeGrafter"/>
</dbReference>
<accession>A0AA39NTC4</accession>
<feature type="non-terminal residue" evidence="2">
    <location>
        <position position="1"/>
    </location>
</feature>
<sequence>TYFDADVIDSRYGFRTQNWGTNEADNMVHWSRFPAFHHIKHDLKRPHYTIPDRDRGAVFMRWKERFLVPDHHVQDI</sequence>
<dbReference type="GO" id="GO:0045721">
    <property type="term" value="P:negative regulation of gluconeogenesis"/>
    <property type="evidence" value="ECO:0007669"/>
    <property type="project" value="TreeGrafter"/>
</dbReference>
<dbReference type="GO" id="GO:0005773">
    <property type="term" value="C:vacuole"/>
    <property type="evidence" value="ECO:0007669"/>
    <property type="project" value="GOC"/>
</dbReference>
<evidence type="ECO:0000256" key="1">
    <source>
        <dbReference type="ARBA" id="ARBA00061469"/>
    </source>
</evidence>
<feature type="non-terminal residue" evidence="2">
    <location>
        <position position="76"/>
    </location>
</feature>
<dbReference type="GO" id="GO:0034657">
    <property type="term" value="C:GID complex"/>
    <property type="evidence" value="ECO:0007669"/>
    <property type="project" value="TreeGrafter"/>
</dbReference>
<protein>
    <submittedName>
        <fullName evidence="2">Vacuolar import/degradation protein Vid24</fullName>
    </submittedName>
</protein>
<dbReference type="PANTHER" id="PTHR14534">
    <property type="entry name" value="VACUOLAR IMPORT AND DEGRADATION PROTEIN 24"/>
    <property type="match status" value="1"/>
</dbReference>
<organism evidence="2 3">
    <name type="scientific">Armillaria novae-zelandiae</name>
    <dbReference type="NCBI Taxonomy" id="153914"/>
    <lineage>
        <taxon>Eukaryota</taxon>
        <taxon>Fungi</taxon>
        <taxon>Dikarya</taxon>
        <taxon>Basidiomycota</taxon>
        <taxon>Agaricomycotina</taxon>
        <taxon>Agaricomycetes</taxon>
        <taxon>Agaricomycetidae</taxon>
        <taxon>Agaricales</taxon>
        <taxon>Marasmiineae</taxon>
        <taxon>Physalacriaceae</taxon>
        <taxon>Armillaria</taxon>
    </lineage>
</organism>
<comment type="similarity">
    <text evidence="1">Belongs to the GID4/VID24 family.</text>
</comment>
<name>A0AA39NTC4_9AGAR</name>